<keyword evidence="6" id="KW-1185">Reference proteome</keyword>
<comment type="caution">
    <text evidence="5">The sequence shown here is derived from an EMBL/GenBank/DDBJ whole genome shotgun (WGS) entry which is preliminary data.</text>
</comment>
<accession>A0A5R9K7G4</accession>
<dbReference type="GO" id="GO:0007229">
    <property type="term" value="P:integrin-mediated signaling pathway"/>
    <property type="evidence" value="ECO:0007669"/>
    <property type="project" value="TreeGrafter"/>
</dbReference>
<dbReference type="InterPro" id="IPR013519">
    <property type="entry name" value="Int_alpha_beta-p"/>
</dbReference>
<dbReference type="PANTHER" id="PTHR23220:SF122">
    <property type="entry name" value="INTEGRIN ALPHA-PS1"/>
    <property type="match status" value="1"/>
</dbReference>
<dbReference type="InterPro" id="IPR013783">
    <property type="entry name" value="Ig-like_fold"/>
</dbReference>
<sequence>MKHTYKPVFVLIFAMTALAAIYAGKDYLLVRPVDPAPETNLKNRSLTKTLQMPKGTNGKIQEELANREYYISRDVANGLLQSPNRRQNLRAYYKSGELAIQNRIDSTGHNFRLKLTNKGIYADGRKFLRPQSDAMTESIENKLQIRHKGFVEEYINSREGVRQNFIIDAAPKNTRKLQVKLFAEGLKVKETGANELHFFRKGIAGDNKEHLIYDDLKCWDAKGNALDATLAVANEDIVISVDVQNAVYPVTIDPIIANGDPSNANATLEVNQDEAGMGASVASAGDVNGDGYSDVIVGAPYFDINGIMNAGAAFVYYGSSSGTVTTGFVTLSCNQAESLMGISVASAGDVNGDGFSDVIVGAPWYESDPVQHEEGAAFIYLGSATGLSNIPATTLEGNQIEAGLGNSVAGAGDVNDDGFSDVVVGAFYYDIDQVDEGVAFVYHGSATGVDIIADQTLQKDQAEAQMGYSVAGAGDVNGDGYSDVIVGIPAYTNVQIGEGAAIIYYGSETGIQIIVTTTIESNVSLQQLAASVASAGDVNGDGYSDVIISSQFSNNNNGIVIVIAGSAAGANASNPIFTKTAYSGTSAGDVNGDGYGDIIIGAPYQESEINQEDEGMVFIFKGSASGLNSTAISILEGNKLDAGIGTSVASAGDVNGDGLSDIIVGAYLYDNGNNDEGAAFIYHGSAASTSLQATAKREGDQANAQVGSSVANAGDVNGDGYSDIIVGAPSYENAGLVNAGAIFVYQGSATGIGSTPAFTLKGDQAFALLGNSVSGAGDVNGDGYGDVVVGSRLYDQTLADEGAIIILYGSPSGLNAATKTMLYGNQLNASFGSSVAGAGDVNGDGYSDIIAAAPGFDNSPDNEGAAFVYHGSSSGIKTTFTTVLKSDLPNSFTDLSVAPAGDVNGDAFGDVIVGARNYNEGAAFVYHGSKAGINPEFNVSLPSDQVGAAMGSSVSGAGDVNGDGFSDVVVGAINHNAGQGAAFVFHGSSDGINSTSAATLENSQAGSLMGSSVAGAGDVNGDGYSDVIIGSLWYDKGQSNEGAAFVFHGSPDGVSTAYSALLESNQADANIFSVAGTGDVNGDGYSEVITGSKFYDNTNDQADAGAVFVYPGNNGGSNLKNNVRLYNSDLATNINKSQIQEHDFGVGLFAKSFLGRGKGKLVWETRKEGEGFSESPITNSTQFTDKQGAFISLGRTGAELKNVVNKNSNATKIRVRVKYDPVLALTGQVYGPWKYVSAYTSGSSYNASTPLPVELISFTADTLERSVELHWTTASEVNSKSFEIERCKNAHDWTQTGSVPANVNTKSISFYSFTDRSVLSGKYYYRLKMIDQDGTYTYGRIQTVNLQSAEILVTLYPNPVSDKVHIEYNGEDDVQQVQLISENGKTAFQSGEAVKQIDVKQLQPGLYILITTDRNGRKSTHKLIVKR</sequence>
<organism evidence="5 6">
    <name type="scientific">Dyadobacter sediminis</name>
    <dbReference type="NCBI Taxonomy" id="1493691"/>
    <lineage>
        <taxon>Bacteria</taxon>
        <taxon>Pseudomonadati</taxon>
        <taxon>Bacteroidota</taxon>
        <taxon>Cytophagia</taxon>
        <taxon>Cytophagales</taxon>
        <taxon>Spirosomataceae</taxon>
        <taxon>Dyadobacter</taxon>
    </lineage>
</organism>
<dbReference type="GO" id="GO:0005178">
    <property type="term" value="F:integrin binding"/>
    <property type="evidence" value="ECO:0007669"/>
    <property type="project" value="TreeGrafter"/>
</dbReference>
<dbReference type="PRINTS" id="PR01185">
    <property type="entry name" value="INTEGRINA"/>
</dbReference>
<dbReference type="GO" id="GO:0007160">
    <property type="term" value="P:cell-matrix adhesion"/>
    <property type="evidence" value="ECO:0007669"/>
    <property type="project" value="TreeGrafter"/>
</dbReference>
<feature type="domain" description="Secretion system C-terminal sorting" evidence="4">
    <location>
        <begin position="1355"/>
        <end position="1425"/>
    </location>
</feature>
<dbReference type="EMBL" id="VCEI01000029">
    <property type="protein sequence ID" value="TLU89809.1"/>
    <property type="molecule type" value="Genomic_DNA"/>
</dbReference>
<dbReference type="InterPro" id="IPR013517">
    <property type="entry name" value="FG-GAP"/>
</dbReference>
<dbReference type="NCBIfam" id="TIGR04183">
    <property type="entry name" value="Por_Secre_tail"/>
    <property type="match status" value="1"/>
</dbReference>
<dbReference type="GO" id="GO:0009897">
    <property type="term" value="C:external side of plasma membrane"/>
    <property type="evidence" value="ECO:0007669"/>
    <property type="project" value="TreeGrafter"/>
</dbReference>
<evidence type="ECO:0000256" key="1">
    <source>
        <dbReference type="ARBA" id="ARBA00022729"/>
    </source>
</evidence>
<dbReference type="SUPFAM" id="SSF69318">
    <property type="entry name" value="Integrin alpha N-terminal domain"/>
    <property type="match status" value="5"/>
</dbReference>
<evidence type="ECO:0000313" key="6">
    <source>
        <dbReference type="Proteomes" id="UP000309788"/>
    </source>
</evidence>
<name>A0A5R9K7G4_9BACT</name>
<protein>
    <submittedName>
        <fullName evidence="5">T9SS type A sorting domain-containing protein</fullName>
    </submittedName>
</protein>
<dbReference type="GO" id="GO:0098609">
    <property type="term" value="P:cell-cell adhesion"/>
    <property type="evidence" value="ECO:0007669"/>
    <property type="project" value="TreeGrafter"/>
</dbReference>
<gene>
    <name evidence="5" type="ORF">FEM55_19940</name>
</gene>
<dbReference type="Proteomes" id="UP000309788">
    <property type="component" value="Unassembled WGS sequence"/>
</dbReference>
<dbReference type="GO" id="GO:0033627">
    <property type="term" value="P:cell adhesion mediated by integrin"/>
    <property type="evidence" value="ECO:0007669"/>
    <property type="project" value="TreeGrafter"/>
</dbReference>
<dbReference type="InterPro" id="IPR000413">
    <property type="entry name" value="Integrin_alpha"/>
</dbReference>
<dbReference type="Pfam" id="PF01839">
    <property type="entry name" value="FG-GAP"/>
    <property type="match status" value="12"/>
</dbReference>
<dbReference type="Pfam" id="PF18962">
    <property type="entry name" value="Por_Secre_tail"/>
    <property type="match status" value="1"/>
</dbReference>
<keyword evidence="2" id="KW-0677">Repeat</keyword>
<dbReference type="SMART" id="SM00191">
    <property type="entry name" value="Int_alpha"/>
    <property type="match status" value="14"/>
</dbReference>
<evidence type="ECO:0000259" key="4">
    <source>
        <dbReference type="Pfam" id="PF18962"/>
    </source>
</evidence>
<dbReference type="GO" id="GO:0008305">
    <property type="term" value="C:integrin complex"/>
    <property type="evidence" value="ECO:0007669"/>
    <property type="project" value="InterPro"/>
</dbReference>
<evidence type="ECO:0000256" key="2">
    <source>
        <dbReference type="ARBA" id="ARBA00022737"/>
    </source>
</evidence>
<dbReference type="PROSITE" id="PS51470">
    <property type="entry name" value="FG_GAP"/>
    <property type="match status" value="12"/>
</dbReference>
<dbReference type="PANTHER" id="PTHR23220">
    <property type="entry name" value="INTEGRIN ALPHA"/>
    <property type="match status" value="1"/>
</dbReference>
<keyword evidence="1" id="KW-0732">Signal</keyword>
<keyword evidence="3" id="KW-0325">Glycoprotein</keyword>
<dbReference type="OrthoDB" id="964745at2"/>
<dbReference type="InterPro" id="IPR026444">
    <property type="entry name" value="Secre_tail"/>
</dbReference>
<dbReference type="Gene3D" id="2.130.10.130">
    <property type="entry name" value="Integrin alpha, N-terminal"/>
    <property type="match status" value="8"/>
</dbReference>
<reference evidence="5 6" key="1">
    <citation type="submission" date="2019-05" db="EMBL/GenBank/DDBJ databases">
        <authorList>
            <person name="Qu J.-H."/>
        </authorList>
    </citation>
    <scope>NUCLEOTIDE SEQUENCE [LARGE SCALE GENOMIC DNA]</scope>
    <source>
        <strain evidence="5 6">Z12</strain>
    </source>
</reference>
<dbReference type="RefSeq" id="WP_138283162.1">
    <property type="nucleotide sequence ID" value="NZ_BMGE01000006.1"/>
</dbReference>
<evidence type="ECO:0000256" key="3">
    <source>
        <dbReference type="ARBA" id="ARBA00023180"/>
    </source>
</evidence>
<dbReference type="InterPro" id="IPR028994">
    <property type="entry name" value="Integrin_alpha_N"/>
</dbReference>
<dbReference type="Gene3D" id="2.60.40.10">
    <property type="entry name" value="Immunoglobulins"/>
    <property type="match status" value="1"/>
</dbReference>
<proteinExistence type="predicted"/>
<evidence type="ECO:0000313" key="5">
    <source>
        <dbReference type="EMBL" id="TLU89809.1"/>
    </source>
</evidence>